<keyword evidence="4 5" id="KW-0472">Membrane</keyword>
<reference evidence="6" key="1">
    <citation type="journal article" date="2020" name="mSystems">
        <title>Genome- and Community-Level Interaction Insights into Carbon Utilization and Element Cycling Functions of Hydrothermarchaeota in Hydrothermal Sediment.</title>
        <authorList>
            <person name="Zhou Z."/>
            <person name="Liu Y."/>
            <person name="Xu W."/>
            <person name="Pan J."/>
            <person name="Luo Z.H."/>
            <person name="Li M."/>
        </authorList>
    </citation>
    <scope>NUCLEOTIDE SEQUENCE [LARGE SCALE GENOMIC DNA]</scope>
    <source>
        <strain evidence="6">HyVt-102</strain>
    </source>
</reference>
<evidence type="ECO:0000256" key="5">
    <source>
        <dbReference type="SAM" id="Phobius"/>
    </source>
</evidence>
<evidence type="ECO:0000256" key="2">
    <source>
        <dbReference type="ARBA" id="ARBA00022692"/>
    </source>
</evidence>
<name>A0A7C0ZC57_UNCW3</name>
<gene>
    <name evidence="6" type="ORF">ENF18_00225</name>
</gene>
<comment type="caution">
    <text evidence="6">The sequence shown here is derived from an EMBL/GenBank/DDBJ whole genome shotgun (WGS) entry which is preliminary data.</text>
</comment>
<comment type="subcellular location">
    <subcellularLocation>
        <location evidence="1">Membrane</location>
        <topology evidence="1">Multi-pass membrane protein</topology>
    </subcellularLocation>
</comment>
<dbReference type="AlphaFoldDB" id="A0A7C0ZC57"/>
<dbReference type="PANTHER" id="PTHR36926:SF1">
    <property type="entry name" value="COLICIN V PRODUCTION PROTEIN"/>
    <property type="match status" value="1"/>
</dbReference>
<keyword evidence="2 5" id="KW-0812">Transmembrane</keyword>
<proteinExistence type="predicted"/>
<feature type="transmembrane region" description="Helical" evidence="5">
    <location>
        <begin position="52"/>
        <end position="73"/>
    </location>
</feature>
<feature type="transmembrane region" description="Helical" evidence="5">
    <location>
        <begin position="6"/>
        <end position="21"/>
    </location>
</feature>
<accession>A0A7C0ZC57</accession>
<evidence type="ECO:0000256" key="1">
    <source>
        <dbReference type="ARBA" id="ARBA00004141"/>
    </source>
</evidence>
<dbReference type="GO" id="GO:0016020">
    <property type="term" value="C:membrane"/>
    <property type="evidence" value="ECO:0007669"/>
    <property type="project" value="UniProtKB-SubCell"/>
</dbReference>
<evidence type="ECO:0000256" key="3">
    <source>
        <dbReference type="ARBA" id="ARBA00022989"/>
    </source>
</evidence>
<evidence type="ECO:0000313" key="6">
    <source>
        <dbReference type="EMBL" id="HDI82199.1"/>
    </source>
</evidence>
<protein>
    <submittedName>
        <fullName evidence="6">CvpA family protein</fullName>
    </submittedName>
</protein>
<dbReference type="Pfam" id="PF02674">
    <property type="entry name" value="Colicin_V"/>
    <property type="match status" value="1"/>
</dbReference>
<dbReference type="InterPro" id="IPR052719">
    <property type="entry name" value="CvpA-like"/>
</dbReference>
<evidence type="ECO:0000256" key="4">
    <source>
        <dbReference type="ARBA" id="ARBA00023136"/>
    </source>
</evidence>
<dbReference type="PANTHER" id="PTHR36926">
    <property type="entry name" value="COLICIN V PRODUCTION PROTEIN"/>
    <property type="match status" value="1"/>
</dbReference>
<dbReference type="InterPro" id="IPR003825">
    <property type="entry name" value="Colicin-V_CvpA"/>
</dbReference>
<dbReference type="GO" id="GO:0009403">
    <property type="term" value="P:toxin biosynthetic process"/>
    <property type="evidence" value="ECO:0007669"/>
    <property type="project" value="InterPro"/>
</dbReference>
<dbReference type="Proteomes" id="UP000885847">
    <property type="component" value="Unassembled WGS sequence"/>
</dbReference>
<dbReference type="EMBL" id="DQWE01000011">
    <property type="protein sequence ID" value="HDI82199.1"/>
    <property type="molecule type" value="Genomic_DNA"/>
</dbReference>
<keyword evidence="3 5" id="KW-1133">Transmembrane helix</keyword>
<feature type="transmembrane region" description="Helical" evidence="5">
    <location>
        <begin position="94"/>
        <end position="114"/>
    </location>
</feature>
<organism evidence="6">
    <name type="scientific">candidate division WOR-3 bacterium</name>
    <dbReference type="NCBI Taxonomy" id="2052148"/>
    <lineage>
        <taxon>Bacteria</taxon>
        <taxon>Bacteria division WOR-3</taxon>
    </lineage>
</organism>
<feature type="transmembrane region" description="Helical" evidence="5">
    <location>
        <begin position="28"/>
        <end position="46"/>
    </location>
</feature>
<sequence>MTWVDIAVILLSLLFVSYGFKRGFILEISDIAGVIISFFLTAYSPLPLGSRLFSYLVSFVLYFFLIHIIFYIVSKIVRHTPLVFIDRILGMAFGAVKGLFFSLLIVFILTLFPIKYKPLTDSLSYRFVSIFTPYVVSKLPRSFRGIDRKALKKQYEKIKRNTGV</sequence>